<dbReference type="OrthoDB" id="73567at2157"/>
<dbReference type="PANTHER" id="PTHR43350:SF19">
    <property type="entry name" value="D-GULOSIDE 3-DEHYDROGENASE"/>
    <property type="match status" value="1"/>
</dbReference>
<dbReference type="GO" id="GO:0050256">
    <property type="term" value="F:ribitol-5-phosphate 2-dehydrogenase [NAD(P)+] activity"/>
    <property type="evidence" value="ECO:0007669"/>
    <property type="project" value="InterPro"/>
</dbReference>
<keyword evidence="4" id="KW-0862">Zinc</keyword>
<dbReference type="SUPFAM" id="SSF51735">
    <property type="entry name" value="NAD(P)-binding Rossmann-fold domains"/>
    <property type="match status" value="1"/>
</dbReference>
<evidence type="ECO:0000313" key="8">
    <source>
        <dbReference type="EMBL" id="ADC46908.1"/>
    </source>
</evidence>
<dbReference type="STRING" id="634498.mru_1057"/>
<evidence type="ECO:0000256" key="1">
    <source>
        <dbReference type="ARBA" id="ARBA00001947"/>
    </source>
</evidence>
<dbReference type="PATRIC" id="fig|634498.28.peg.1057"/>
<evidence type="ECO:0000259" key="7">
    <source>
        <dbReference type="Pfam" id="PF16912"/>
    </source>
</evidence>
<dbReference type="EMBL" id="CP001719">
    <property type="protein sequence ID" value="ADC46908.1"/>
    <property type="molecule type" value="Genomic_DNA"/>
</dbReference>
<dbReference type="Pfam" id="PF08240">
    <property type="entry name" value="ADH_N"/>
    <property type="match status" value="1"/>
</dbReference>
<dbReference type="InterPro" id="IPR031640">
    <property type="entry name" value="Glu_dehyd_C"/>
</dbReference>
<dbReference type="KEGG" id="mru:mru_1057"/>
<dbReference type="InterPro" id="IPR034710">
    <property type="entry name" value="TarJ"/>
</dbReference>
<dbReference type="GO" id="GO:0030554">
    <property type="term" value="F:adenyl nucleotide binding"/>
    <property type="evidence" value="ECO:0007669"/>
    <property type="project" value="UniProtKB-ARBA"/>
</dbReference>
<evidence type="ECO:0000256" key="3">
    <source>
        <dbReference type="ARBA" id="ARBA00022723"/>
    </source>
</evidence>
<sequence length="340" mass="38654">MINIVYRLVAPKLLEEVYTELNLDVGVIVRPKYLSICKADQRYYYGKRVPEIIESKLPMALIHEAVGTVVKDNTGKFNVGDNVVMIPNIPRARDNIISENYIPSSKFRSSGYDGFMEEYVSLTEDRLVKLPDDLNMEVASFIELISVATHSIKRFKQFSHQKKDVLGVWGDGSFGYITSLVLKVMFPESKVYVFGMHREKLHMFTFVDETFLVDEIPDNVSVDHAFECVGKASANNAINQIIDIINPEGTIALLGVSEFNVSIDTRTILEKGIRVFGTNRSAREDFVSVVNLLEENPNMIHYLESLITEIVEVNTLNDIKRAFESDKNLRFGKTVIKWEI</sequence>
<keyword evidence="9" id="KW-1185">Reference proteome</keyword>
<dbReference type="Gene3D" id="3.40.50.720">
    <property type="entry name" value="NAD(P)-binding Rossmann-like Domain"/>
    <property type="match status" value="1"/>
</dbReference>
<dbReference type="Gene3D" id="3.90.180.10">
    <property type="entry name" value="Medium-chain alcohol dehydrogenases, catalytic domain"/>
    <property type="match status" value="1"/>
</dbReference>
<protein>
    <submittedName>
        <fullName evidence="8">Alcohol dehydrogenase</fullName>
    </submittedName>
</protein>
<proteinExistence type="inferred from homology"/>
<comment type="cofactor">
    <cofactor evidence="1">
        <name>Zn(2+)</name>
        <dbReference type="ChEBI" id="CHEBI:29105"/>
    </cofactor>
</comment>
<dbReference type="Pfam" id="PF16912">
    <property type="entry name" value="Glu_dehyd_C"/>
    <property type="match status" value="1"/>
</dbReference>
<dbReference type="HOGENOM" id="CLU_823603_0_0_2"/>
<gene>
    <name evidence="8" type="ordered locus">mru_1057</name>
</gene>
<evidence type="ECO:0000313" key="9">
    <source>
        <dbReference type="Proteomes" id="UP000008680"/>
    </source>
</evidence>
<comment type="similarity">
    <text evidence="2">Belongs to the zinc-containing alcohol dehydrogenase family.</text>
</comment>
<dbReference type="eggNOG" id="arCOG01459">
    <property type="taxonomic scope" value="Archaea"/>
</dbReference>
<organism evidence="8 9">
    <name type="scientific">Methanobrevibacter ruminantium (strain ATCC 35063 / DSM 1093 / JCM 13430 / OCM 146 / M1)</name>
    <name type="common">Methanobacterium ruminantium</name>
    <dbReference type="NCBI Taxonomy" id="634498"/>
    <lineage>
        <taxon>Archaea</taxon>
        <taxon>Methanobacteriati</taxon>
        <taxon>Methanobacteriota</taxon>
        <taxon>Methanomada group</taxon>
        <taxon>Methanobacteria</taxon>
        <taxon>Methanobacteriales</taxon>
        <taxon>Methanobacteriaceae</taxon>
        <taxon>Methanobrevibacter</taxon>
    </lineage>
</organism>
<dbReference type="GO" id="GO:0046872">
    <property type="term" value="F:metal ion binding"/>
    <property type="evidence" value="ECO:0007669"/>
    <property type="project" value="UniProtKB-KW"/>
</dbReference>
<dbReference type="InterPro" id="IPR013154">
    <property type="entry name" value="ADH-like_N"/>
</dbReference>
<dbReference type="PANTHER" id="PTHR43350">
    <property type="entry name" value="NAD-DEPENDENT ALCOHOL DEHYDROGENASE"/>
    <property type="match status" value="1"/>
</dbReference>
<dbReference type="GO" id="GO:0044281">
    <property type="term" value="P:small molecule metabolic process"/>
    <property type="evidence" value="ECO:0007669"/>
    <property type="project" value="UniProtKB-ARBA"/>
</dbReference>
<dbReference type="GeneID" id="8770709"/>
<evidence type="ECO:0000256" key="4">
    <source>
        <dbReference type="ARBA" id="ARBA00022833"/>
    </source>
</evidence>
<evidence type="ECO:0000259" key="6">
    <source>
        <dbReference type="Pfam" id="PF08240"/>
    </source>
</evidence>
<evidence type="ECO:0000256" key="5">
    <source>
        <dbReference type="ARBA" id="ARBA00023002"/>
    </source>
</evidence>
<dbReference type="HAMAP" id="MF_02069">
    <property type="entry name" value="TarJ"/>
    <property type="match status" value="1"/>
</dbReference>
<feature type="domain" description="Glucose dehydrogenase C-terminal" evidence="7">
    <location>
        <begin position="138"/>
        <end position="327"/>
    </location>
</feature>
<dbReference type="AlphaFoldDB" id="D3E2Z7"/>
<dbReference type="SUPFAM" id="SSF50129">
    <property type="entry name" value="GroES-like"/>
    <property type="match status" value="1"/>
</dbReference>
<name>D3E2Z7_METRM</name>
<dbReference type="GO" id="GO:0043168">
    <property type="term" value="F:anion binding"/>
    <property type="evidence" value="ECO:0007669"/>
    <property type="project" value="UniProtKB-ARBA"/>
</dbReference>
<keyword evidence="3" id="KW-0479">Metal-binding</keyword>
<dbReference type="InterPro" id="IPR011032">
    <property type="entry name" value="GroES-like_sf"/>
</dbReference>
<evidence type="ECO:0000256" key="2">
    <source>
        <dbReference type="ARBA" id="ARBA00008072"/>
    </source>
</evidence>
<dbReference type="RefSeq" id="WP_012955858.1">
    <property type="nucleotide sequence ID" value="NC_013790.1"/>
</dbReference>
<dbReference type="InterPro" id="IPR036291">
    <property type="entry name" value="NAD(P)-bd_dom_sf"/>
</dbReference>
<keyword evidence="5" id="KW-0560">Oxidoreductase</keyword>
<feature type="domain" description="Alcohol dehydrogenase-like N-terminal" evidence="6">
    <location>
        <begin position="27"/>
        <end position="132"/>
    </location>
</feature>
<accession>D3E2Z7</accession>
<dbReference type="Proteomes" id="UP000008680">
    <property type="component" value="Chromosome"/>
</dbReference>
<reference evidence="8 9" key="1">
    <citation type="journal article" date="2010" name="PLoS ONE">
        <title>The genome sequence of the rumen methanogen Methanobrevibacter ruminantium reveals new possibilities for controlling ruminant methane emissions.</title>
        <authorList>
            <person name="Leahy S.C."/>
            <person name="Kelly W.J."/>
            <person name="Altermann E."/>
            <person name="Ronimus R.S."/>
            <person name="Yeoman C.J."/>
            <person name="Pacheco D.M."/>
            <person name="Li D."/>
            <person name="Kong Z."/>
            <person name="McTavish S."/>
            <person name="Sang C."/>
            <person name="Lambie S.C."/>
            <person name="Janssen P.H."/>
            <person name="Dey D."/>
            <person name="Attwood G.T."/>
        </authorList>
    </citation>
    <scope>NUCLEOTIDE SEQUENCE [LARGE SCALE GENOMIC DNA]</scope>
    <source>
        <strain evidence="9">ATCC 35063 / DSM 1093 / JCM 13430 / OCM 146 / M1</strain>
    </source>
</reference>